<sequence length="461" mass="53624">MKIYDLDEALYNKYIAPTKKDRGASIGIEIEMPVVDISGKAVDEATVLSIADRFREHFRFEITNSDDNGNVNSMTHEETGDNLSFDCSYSNLELSMGKSDDLNILHKRFLKYYNYLQELFRPFGYTLTGMGINPHYNINTNRPVPNERYRMLYHYLHSYRRYEGDIGRHFHDRPDFGTFTSASQVQLDVSHDDLIETLNVFTLLEPYKALLFANSYLPEFPDYLCARNMLWEHSMQGYNPHNIGMFTDKLHSVDELIEYIKSQSIYCTMRDGKYIDFKPVSVRDYFELEKVSGEYFDGSSYRSTTFSPECCDLQYLRTFKFEDLTFRGTIEYRSSCCQPISDVMTVAAFHTGLSIKLDELKELLDKDRVIYSHGYSPAELQDMLSKRELPKFLDRDGLRSQLEAILDIAASGLKERAKNEEHFLAPLYDRAEKLTNPAKEMLEGLEQGIPMTQFIEKYSRI</sequence>
<keyword evidence="4" id="KW-0067">ATP-binding</keyword>
<reference evidence="6 7" key="1">
    <citation type="submission" date="2016-10" db="EMBL/GenBank/DDBJ databases">
        <authorList>
            <person name="de Groot N.N."/>
        </authorList>
    </citation>
    <scope>NUCLEOTIDE SEQUENCE [LARGE SCALE GENOMIC DNA]</scope>
    <source>
        <strain evidence="6 7">AR67</strain>
    </source>
</reference>
<dbReference type="GO" id="GO:0004357">
    <property type="term" value="F:glutamate-cysteine ligase activity"/>
    <property type="evidence" value="ECO:0007669"/>
    <property type="project" value="UniProtKB-EC"/>
</dbReference>
<evidence type="ECO:0000256" key="1">
    <source>
        <dbReference type="ARBA" id="ARBA00012220"/>
    </source>
</evidence>
<gene>
    <name evidence="6" type="ORF">SAMN02910406_01797</name>
</gene>
<evidence type="ECO:0000256" key="5">
    <source>
        <dbReference type="ARBA" id="ARBA00048819"/>
    </source>
</evidence>
<dbReference type="AlphaFoldDB" id="A0A1I1JI52"/>
<dbReference type="Proteomes" id="UP000182192">
    <property type="component" value="Unassembled WGS sequence"/>
</dbReference>
<comment type="catalytic activity">
    <reaction evidence="5">
        <text>L-cysteine + L-glutamate + ATP = gamma-L-glutamyl-L-cysteine + ADP + phosphate + H(+)</text>
        <dbReference type="Rhea" id="RHEA:13285"/>
        <dbReference type="ChEBI" id="CHEBI:15378"/>
        <dbReference type="ChEBI" id="CHEBI:29985"/>
        <dbReference type="ChEBI" id="CHEBI:30616"/>
        <dbReference type="ChEBI" id="CHEBI:35235"/>
        <dbReference type="ChEBI" id="CHEBI:43474"/>
        <dbReference type="ChEBI" id="CHEBI:58173"/>
        <dbReference type="ChEBI" id="CHEBI:456216"/>
        <dbReference type="EC" id="6.3.2.2"/>
    </reaction>
</comment>
<evidence type="ECO:0000313" key="6">
    <source>
        <dbReference type="EMBL" id="SFC47642.1"/>
    </source>
</evidence>
<dbReference type="SUPFAM" id="SSF55931">
    <property type="entry name" value="Glutamine synthetase/guanido kinase"/>
    <property type="match status" value="1"/>
</dbReference>
<keyword evidence="2" id="KW-0436">Ligase</keyword>
<dbReference type="EC" id="6.3.2.2" evidence="1"/>
<keyword evidence="3" id="KW-0547">Nucleotide-binding</keyword>
<dbReference type="GO" id="GO:0005524">
    <property type="term" value="F:ATP binding"/>
    <property type="evidence" value="ECO:0007669"/>
    <property type="project" value="UniProtKB-KW"/>
</dbReference>
<dbReference type="InterPro" id="IPR006336">
    <property type="entry name" value="GCS2"/>
</dbReference>
<dbReference type="Pfam" id="PF04107">
    <property type="entry name" value="GCS2"/>
    <property type="match status" value="1"/>
</dbReference>
<evidence type="ECO:0000256" key="2">
    <source>
        <dbReference type="ARBA" id="ARBA00022598"/>
    </source>
</evidence>
<dbReference type="Gene3D" id="3.30.590.20">
    <property type="match status" value="1"/>
</dbReference>
<dbReference type="InterPro" id="IPR014746">
    <property type="entry name" value="Gln_synth/guanido_kin_cat_dom"/>
</dbReference>
<dbReference type="GO" id="GO:0006750">
    <property type="term" value="P:glutathione biosynthetic process"/>
    <property type="evidence" value="ECO:0007669"/>
    <property type="project" value="InterPro"/>
</dbReference>
<protein>
    <recommendedName>
        <fullName evidence="1">glutamate--cysteine ligase</fullName>
        <ecNumber evidence="1">6.3.2.2</ecNumber>
    </recommendedName>
</protein>
<dbReference type="PANTHER" id="PTHR34378:SF1">
    <property type="entry name" value="GLUTAMATE--CYSTEINE LIGASE, CHLOROPLASTIC"/>
    <property type="match status" value="1"/>
</dbReference>
<dbReference type="RefSeq" id="WP_074961232.1">
    <property type="nucleotide sequence ID" value="NZ_FOKQ01000013.1"/>
</dbReference>
<evidence type="ECO:0000313" key="7">
    <source>
        <dbReference type="Proteomes" id="UP000182192"/>
    </source>
</evidence>
<organism evidence="6 7">
    <name type="scientific">Ruminococcus albus</name>
    <dbReference type="NCBI Taxonomy" id="1264"/>
    <lineage>
        <taxon>Bacteria</taxon>
        <taxon>Bacillati</taxon>
        <taxon>Bacillota</taxon>
        <taxon>Clostridia</taxon>
        <taxon>Eubacteriales</taxon>
        <taxon>Oscillospiraceae</taxon>
        <taxon>Ruminococcus</taxon>
    </lineage>
</organism>
<dbReference type="EMBL" id="FOKQ01000013">
    <property type="protein sequence ID" value="SFC47642.1"/>
    <property type="molecule type" value="Genomic_DNA"/>
</dbReference>
<name>A0A1I1JI52_RUMAL</name>
<dbReference type="OrthoDB" id="150227at2"/>
<dbReference type="InterPro" id="IPR035434">
    <property type="entry name" value="GCL_bact_plant"/>
</dbReference>
<evidence type="ECO:0000256" key="4">
    <source>
        <dbReference type="ARBA" id="ARBA00022840"/>
    </source>
</evidence>
<accession>A0A1I1JI52</accession>
<evidence type="ECO:0000256" key="3">
    <source>
        <dbReference type="ARBA" id="ARBA00022741"/>
    </source>
</evidence>
<proteinExistence type="predicted"/>
<dbReference type="PANTHER" id="PTHR34378">
    <property type="entry name" value="GLUTAMATE--CYSTEINE LIGASE, CHLOROPLASTIC"/>
    <property type="match status" value="1"/>
</dbReference>